<dbReference type="OrthoDB" id="7203640at2"/>
<dbReference type="EMBL" id="FOZW01000002">
    <property type="protein sequence ID" value="SFS56462.1"/>
    <property type="molecule type" value="Genomic_DNA"/>
</dbReference>
<organism evidence="2 3">
    <name type="scientific">Alloyangia pacifica</name>
    <dbReference type="NCBI Taxonomy" id="311180"/>
    <lineage>
        <taxon>Bacteria</taxon>
        <taxon>Pseudomonadati</taxon>
        <taxon>Pseudomonadota</taxon>
        <taxon>Alphaproteobacteria</taxon>
        <taxon>Rhodobacterales</taxon>
        <taxon>Roseobacteraceae</taxon>
        <taxon>Alloyangia</taxon>
    </lineage>
</organism>
<dbReference type="STRING" id="311180.SAMN04488050_102382"/>
<evidence type="ECO:0000256" key="1">
    <source>
        <dbReference type="SAM" id="MobiDB-lite"/>
    </source>
</evidence>
<feature type="region of interest" description="Disordered" evidence="1">
    <location>
        <begin position="66"/>
        <end position="87"/>
    </location>
</feature>
<proteinExistence type="predicted"/>
<sequence>MIRWGTVTTTNAPLPRILEFAAWHLELGAHRLYIYLDTPDPEAAQVLGAHPKIRVFTTDADWWAKRGKRPEKHQARQGRNARHANNRRPETDWLAHIDVDEFLLPRRPIAEQLAELPDTCLCARVRPVEALAPMPGDDAAETLFKSFHLDQRDRQRAAEACFPTWGPQLSGGFLSHVAGKLFFRPGTEGLDIRIHNVTLGEQTNPGERPLPGTELGHFHAADWDHFLSAYRFRLAQGSYRAELKPQARSEGAVSLHELFALIEQTGGEAALRAFYDEVCTATPDLTRRLAEHGLLRRWTLDLPALRARHFGDPQGR</sequence>
<name>A0A1I6QVN1_9RHOB</name>
<dbReference type="RefSeq" id="WP_092419918.1">
    <property type="nucleotide sequence ID" value="NZ_FNCL01000001.1"/>
</dbReference>
<protein>
    <submittedName>
        <fullName evidence="2">Glycosyl transferase family 2</fullName>
    </submittedName>
</protein>
<evidence type="ECO:0000313" key="3">
    <source>
        <dbReference type="Proteomes" id="UP000199392"/>
    </source>
</evidence>
<feature type="compositionally biased region" description="Basic residues" evidence="1">
    <location>
        <begin position="66"/>
        <end position="86"/>
    </location>
</feature>
<evidence type="ECO:0000313" key="2">
    <source>
        <dbReference type="EMBL" id="SFS56462.1"/>
    </source>
</evidence>
<gene>
    <name evidence="2" type="ORF">SAMN04488050_102382</name>
</gene>
<dbReference type="Proteomes" id="UP000199392">
    <property type="component" value="Unassembled WGS sequence"/>
</dbReference>
<dbReference type="Pfam" id="PF13704">
    <property type="entry name" value="Glyco_tranf_2_4"/>
    <property type="match status" value="1"/>
</dbReference>
<accession>A0A1I6QVN1</accession>
<dbReference type="AlphaFoldDB" id="A0A1I6QVN1"/>
<reference evidence="3" key="1">
    <citation type="submission" date="2016-10" db="EMBL/GenBank/DDBJ databases">
        <authorList>
            <person name="Varghese N."/>
            <person name="Submissions S."/>
        </authorList>
    </citation>
    <scope>NUCLEOTIDE SEQUENCE [LARGE SCALE GENOMIC DNA]</scope>
    <source>
        <strain evidence="3">DSM 26894</strain>
    </source>
</reference>
<keyword evidence="2" id="KW-0808">Transferase</keyword>
<dbReference type="GO" id="GO:0016740">
    <property type="term" value="F:transferase activity"/>
    <property type="evidence" value="ECO:0007669"/>
    <property type="project" value="UniProtKB-KW"/>
</dbReference>
<keyword evidence="3" id="KW-1185">Reference proteome</keyword>